<dbReference type="RefSeq" id="WP_165358589.1">
    <property type="nucleotide sequence ID" value="NZ_PYGE01000007.1"/>
</dbReference>
<evidence type="ECO:0000313" key="3">
    <source>
        <dbReference type="EMBL" id="PSL03698.1"/>
    </source>
</evidence>
<reference evidence="3 4" key="1">
    <citation type="submission" date="2018-03" db="EMBL/GenBank/DDBJ databases">
        <title>Genomic Encyclopedia of Archaeal and Bacterial Type Strains, Phase II (KMG-II): from individual species to whole genera.</title>
        <authorList>
            <person name="Goeker M."/>
        </authorList>
    </citation>
    <scope>NUCLEOTIDE SEQUENCE [LARGE SCALE GENOMIC DNA]</scope>
    <source>
        <strain evidence="3 4">DSM 45211</strain>
    </source>
</reference>
<feature type="domain" description="MucB/RseB N-terminal" evidence="2">
    <location>
        <begin position="123"/>
        <end position="253"/>
    </location>
</feature>
<dbReference type="AlphaFoldDB" id="A0A2P8E2J9"/>
<feature type="region of interest" description="Disordered" evidence="1">
    <location>
        <begin position="258"/>
        <end position="296"/>
    </location>
</feature>
<dbReference type="InterPro" id="IPR033434">
    <property type="entry name" value="MucB/RseB_N"/>
</dbReference>
<sequence>MQTSILRRPVVKWALPSGVAAVAVAAAAVGPVIAGADSELPERSATELLVELAGARDVAFSGTVVQSADLGLPEIPGTGAADAGSASTTALSLLTGSTSARIWYSDTENFRVALQDELAETDFIRNGQDVWFWNSQHESATHTTVSTKDSEQKMTLPENAPMGTPGAAAAMALQAIAPTTDVAVDGTATVAGRDAYELVVSPKDDKSLIGSIRLAVDGEHGLPLRVRILSSEGGDPVFEMGFTSVTFGEPDESVYDFNPPAGTEVEEVDPQELKRQSPHGPNGHGNANAEDVPAPSDVSVVGSGWTSVAVVRDVRLEDLTKSMDGKAPTVDALLGEFEKVSGPYGTGRAMSNDIVSALLLDDGRLLVGAVPLEVLEDAAMDPQAAA</sequence>
<accession>A0A2P8E2J9</accession>
<name>A0A2P8E2J9_9ACTN</name>
<proteinExistence type="predicted"/>
<dbReference type="PANTHER" id="PTHR37507:SF2">
    <property type="entry name" value="SPORULATION PROTEIN YDCC"/>
    <property type="match status" value="1"/>
</dbReference>
<dbReference type="Proteomes" id="UP000243528">
    <property type="component" value="Unassembled WGS sequence"/>
</dbReference>
<evidence type="ECO:0000259" key="2">
    <source>
        <dbReference type="Pfam" id="PF03888"/>
    </source>
</evidence>
<dbReference type="EMBL" id="PYGE01000007">
    <property type="protein sequence ID" value="PSL03698.1"/>
    <property type="molecule type" value="Genomic_DNA"/>
</dbReference>
<keyword evidence="3" id="KW-0449">Lipoprotein</keyword>
<dbReference type="Pfam" id="PF03888">
    <property type="entry name" value="MucB_RseB"/>
    <property type="match status" value="1"/>
</dbReference>
<gene>
    <name evidence="3" type="ORF">CLV30_107179</name>
</gene>
<evidence type="ECO:0000313" key="4">
    <source>
        <dbReference type="Proteomes" id="UP000243528"/>
    </source>
</evidence>
<dbReference type="PANTHER" id="PTHR37507">
    <property type="entry name" value="SPORULATION PROTEIN YDCC"/>
    <property type="match status" value="1"/>
</dbReference>
<dbReference type="InterPro" id="IPR052944">
    <property type="entry name" value="Sporulation_related"/>
</dbReference>
<comment type="caution">
    <text evidence="3">The sequence shown here is derived from an EMBL/GenBank/DDBJ whole genome shotgun (WGS) entry which is preliminary data.</text>
</comment>
<dbReference type="SUPFAM" id="SSF89392">
    <property type="entry name" value="Prokaryotic lipoproteins and lipoprotein localization factors"/>
    <property type="match status" value="1"/>
</dbReference>
<keyword evidence="4" id="KW-1185">Reference proteome</keyword>
<dbReference type="Gene3D" id="2.50.20.10">
    <property type="entry name" value="Lipoprotein localisation LolA/LolB/LppX"/>
    <property type="match status" value="1"/>
</dbReference>
<protein>
    <submittedName>
        <fullName evidence="3">Outer membrane lipoprotein-sorting protein</fullName>
    </submittedName>
</protein>
<dbReference type="InterPro" id="IPR029046">
    <property type="entry name" value="LolA/LolB/LppX"/>
</dbReference>
<organism evidence="3 4">
    <name type="scientific">Haloactinopolyspora alba</name>
    <dbReference type="NCBI Taxonomy" id="648780"/>
    <lineage>
        <taxon>Bacteria</taxon>
        <taxon>Bacillati</taxon>
        <taxon>Actinomycetota</taxon>
        <taxon>Actinomycetes</taxon>
        <taxon>Jiangellales</taxon>
        <taxon>Jiangellaceae</taxon>
        <taxon>Haloactinopolyspora</taxon>
    </lineage>
</organism>
<evidence type="ECO:0000256" key="1">
    <source>
        <dbReference type="SAM" id="MobiDB-lite"/>
    </source>
</evidence>